<evidence type="ECO:0000259" key="5">
    <source>
        <dbReference type="Pfam" id="PF04542"/>
    </source>
</evidence>
<dbReference type="PANTHER" id="PTHR43133">
    <property type="entry name" value="RNA POLYMERASE ECF-TYPE SIGMA FACTO"/>
    <property type="match status" value="1"/>
</dbReference>
<dbReference type="InterPro" id="IPR013324">
    <property type="entry name" value="RNA_pol_sigma_r3/r4-like"/>
</dbReference>
<dbReference type="Gene3D" id="1.10.10.10">
    <property type="entry name" value="Winged helix-like DNA-binding domain superfamily/Winged helix DNA-binding domain"/>
    <property type="match status" value="1"/>
</dbReference>
<dbReference type="SUPFAM" id="SSF88659">
    <property type="entry name" value="Sigma3 and sigma4 domains of RNA polymerase sigma factors"/>
    <property type="match status" value="1"/>
</dbReference>
<dbReference type="Pfam" id="PF04542">
    <property type="entry name" value="Sigma70_r2"/>
    <property type="match status" value="1"/>
</dbReference>
<evidence type="ECO:0000256" key="3">
    <source>
        <dbReference type="ARBA" id="ARBA00023082"/>
    </source>
</evidence>
<keyword evidence="2" id="KW-0805">Transcription regulation</keyword>
<name>A0ABV6MSX9_9PSEU</name>
<comment type="similarity">
    <text evidence="1">Belongs to the sigma-70 factor family. ECF subfamily.</text>
</comment>
<dbReference type="InterPro" id="IPR013325">
    <property type="entry name" value="RNA_pol_sigma_r2"/>
</dbReference>
<protein>
    <submittedName>
        <fullName evidence="7">RNA polymerase sigma factor</fullName>
    </submittedName>
</protein>
<gene>
    <name evidence="7" type="ORF">ACFFH7_15590</name>
</gene>
<dbReference type="SUPFAM" id="SSF88946">
    <property type="entry name" value="Sigma2 domain of RNA polymerase sigma factors"/>
    <property type="match status" value="1"/>
</dbReference>
<dbReference type="InterPro" id="IPR007627">
    <property type="entry name" value="RNA_pol_sigma70_r2"/>
</dbReference>
<keyword evidence="3" id="KW-0731">Sigma factor</keyword>
<organism evidence="7 8">
    <name type="scientific">Kutzneria chonburiensis</name>
    <dbReference type="NCBI Taxonomy" id="1483604"/>
    <lineage>
        <taxon>Bacteria</taxon>
        <taxon>Bacillati</taxon>
        <taxon>Actinomycetota</taxon>
        <taxon>Actinomycetes</taxon>
        <taxon>Pseudonocardiales</taxon>
        <taxon>Pseudonocardiaceae</taxon>
        <taxon>Kutzneria</taxon>
    </lineage>
</organism>
<sequence length="172" mass="18953">MDVEAFEQLYHAHHAALMRYGTRRVGHDAAKDVVAETFLVAWRRPDAVPLDDPLPWLYATARRVLANHVRSETRRGRLDERIGAVGVNSAVEADHADGVAVRADVLRALAELPAADQEVLMLTEWDGLSAQTAAEVVGCSLSAFKVRLHRARRRLAARLAPPRLAPVRGEAK</sequence>
<dbReference type="RefSeq" id="WP_273941329.1">
    <property type="nucleotide sequence ID" value="NZ_CP097263.1"/>
</dbReference>
<dbReference type="NCBIfam" id="TIGR02937">
    <property type="entry name" value="sigma70-ECF"/>
    <property type="match status" value="1"/>
</dbReference>
<accession>A0ABV6MSX9</accession>
<evidence type="ECO:0000256" key="2">
    <source>
        <dbReference type="ARBA" id="ARBA00023015"/>
    </source>
</evidence>
<dbReference type="InterPro" id="IPR039425">
    <property type="entry name" value="RNA_pol_sigma-70-like"/>
</dbReference>
<dbReference type="Proteomes" id="UP001589810">
    <property type="component" value="Unassembled WGS sequence"/>
</dbReference>
<comment type="caution">
    <text evidence="7">The sequence shown here is derived from an EMBL/GenBank/DDBJ whole genome shotgun (WGS) entry which is preliminary data.</text>
</comment>
<dbReference type="InterPro" id="IPR036388">
    <property type="entry name" value="WH-like_DNA-bd_sf"/>
</dbReference>
<evidence type="ECO:0000313" key="8">
    <source>
        <dbReference type="Proteomes" id="UP001589810"/>
    </source>
</evidence>
<dbReference type="Gene3D" id="1.10.1740.10">
    <property type="match status" value="1"/>
</dbReference>
<dbReference type="PANTHER" id="PTHR43133:SF25">
    <property type="entry name" value="RNA POLYMERASE SIGMA FACTOR RFAY-RELATED"/>
    <property type="match status" value="1"/>
</dbReference>
<keyword evidence="4" id="KW-0804">Transcription</keyword>
<evidence type="ECO:0000256" key="4">
    <source>
        <dbReference type="ARBA" id="ARBA00023163"/>
    </source>
</evidence>
<feature type="domain" description="RNA polymerase sigma factor 70 region 4 type 2" evidence="6">
    <location>
        <begin position="104"/>
        <end position="155"/>
    </location>
</feature>
<evidence type="ECO:0000313" key="7">
    <source>
        <dbReference type="EMBL" id="MFC0542921.1"/>
    </source>
</evidence>
<feature type="domain" description="RNA polymerase sigma-70 region 2" evidence="5">
    <location>
        <begin position="9"/>
        <end position="75"/>
    </location>
</feature>
<evidence type="ECO:0000259" key="6">
    <source>
        <dbReference type="Pfam" id="PF08281"/>
    </source>
</evidence>
<dbReference type="InterPro" id="IPR013249">
    <property type="entry name" value="RNA_pol_sigma70_r4_t2"/>
</dbReference>
<keyword evidence="8" id="KW-1185">Reference proteome</keyword>
<evidence type="ECO:0000256" key="1">
    <source>
        <dbReference type="ARBA" id="ARBA00010641"/>
    </source>
</evidence>
<dbReference type="EMBL" id="JBHLUD010000004">
    <property type="protein sequence ID" value="MFC0542921.1"/>
    <property type="molecule type" value="Genomic_DNA"/>
</dbReference>
<proteinExistence type="inferred from homology"/>
<reference evidence="7 8" key="1">
    <citation type="submission" date="2024-09" db="EMBL/GenBank/DDBJ databases">
        <authorList>
            <person name="Sun Q."/>
            <person name="Mori K."/>
        </authorList>
    </citation>
    <scope>NUCLEOTIDE SEQUENCE [LARGE SCALE GENOMIC DNA]</scope>
    <source>
        <strain evidence="7 8">TBRC 1432</strain>
    </source>
</reference>
<dbReference type="InterPro" id="IPR014284">
    <property type="entry name" value="RNA_pol_sigma-70_dom"/>
</dbReference>
<dbReference type="Pfam" id="PF08281">
    <property type="entry name" value="Sigma70_r4_2"/>
    <property type="match status" value="1"/>
</dbReference>